<evidence type="ECO:0000313" key="2">
    <source>
        <dbReference type="EMBL" id="VDD91792.1"/>
    </source>
</evidence>
<keyword evidence="1" id="KW-0472">Membrane</keyword>
<sequence>MVFYYENAAETGGLLEPHIWVVVNRFWKSLCGDLPKGVYGNVRVFVYLSVVYVYICVCVIVFVSVRVMMVLMLNADAADDDDDEEGRRETKYVADRHISCRQQIFQRSSYCPHWLRFFL</sequence>
<evidence type="ECO:0000313" key="4">
    <source>
        <dbReference type="WBParaSite" id="EVEC_0000702201-mRNA-1"/>
    </source>
</evidence>
<evidence type="ECO:0000313" key="3">
    <source>
        <dbReference type="Proteomes" id="UP000274131"/>
    </source>
</evidence>
<keyword evidence="1" id="KW-0812">Transmembrane</keyword>
<evidence type="ECO:0000256" key="1">
    <source>
        <dbReference type="SAM" id="Phobius"/>
    </source>
</evidence>
<accession>A0A0N4V9B4</accession>
<keyword evidence="3" id="KW-1185">Reference proteome</keyword>
<feature type="transmembrane region" description="Helical" evidence="1">
    <location>
        <begin position="44"/>
        <end position="65"/>
    </location>
</feature>
<dbReference type="AlphaFoldDB" id="A0A0N4V9B4"/>
<proteinExistence type="predicted"/>
<dbReference type="EMBL" id="UXUI01008554">
    <property type="protein sequence ID" value="VDD91792.1"/>
    <property type="molecule type" value="Genomic_DNA"/>
</dbReference>
<dbReference type="WBParaSite" id="EVEC_0000702201-mRNA-1">
    <property type="protein sequence ID" value="EVEC_0000702201-mRNA-1"/>
    <property type="gene ID" value="EVEC_0000702201"/>
</dbReference>
<name>A0A0N4V9B4_ENTVE</name>
<protein>
    <submittedName>
        <fullName evidence="4">Ion_trans domain-containing protein</fullName>
    </submittedName>
</protein>
<organism evidence="4">
    <name type="scientific">Enterobius vermicularis</name>
    <name type="common">Human pinworm</name>
    <dbReference type="NCBI Taxonomy" id="51028"/>
    <lineage>
        <taxon>Eukaryota</taxon>
        <taxon>Metazoa</taxon>
        <taxon>Ecdysozoa</taxon>
        <taxon>Nematoda</taxon>
        <taxon>Chromadorea</taxon>
        <taxon>Rhabditida</taxon>
        <taxon>Spirurina</taxon>
        <taxon>Oxyuridomorpha</taxon>
        <taxon>Oxyuroidea</taxon>
        <taxon>Oxyuridae</taxon>
        <taxon>Enterobius</taxon>
    </lineage>
</organism>
<reference evidence="4" key="1">
    <citation type="submission" date="2017-02" db="UniProtKB">
        <authorList>
            <consortium name="WormBaseParasite"/>
        </authorList>
    </citation>
    <scope>IDENTIFICATION</scope>
</reference>
<reference evidence="2 3" key="2">
    <citation type="submission" date="2018-10" db="EMBL/GenBank/DDBJ databases">
        <authorList>
            <consortium name="Pathogen Informatics"/>
        </authorList>
    </citation>
    <scope>NUCLEOTIDE SEQUENCE [LARGE SCALE GENOMIC DNA]</scope>
</reference>
<dbReference type="Proteomes" id="UP000274131">
    <property type="component" value="Unassembled WGS sequence"/>
</dbReference>
<keyword evidence="1" id="KW-1133">Transmembrane helix</keyword>
<gene>
    <name evidence="2" type="ORF">EVEC_LOCUS6543</name>
</gene>